<reference evidence="6" key="1">
    <citation type="submission" date="2015-12" db="EMBL/GenBank/DDBJ databases">
        <title>Update maize B73 reference genome by single molecule sequencing technologies.</title>
        <authorList>
            <consortium name="Maize Genome Sequencing Project"/>
            <person name="Ware D."/>
        </authorList>
    </citation>
    <scope>NUCLEOTIDE SEQUENCE</scope>
    <source>
        <tissue evidence="6">Seedling</tissue>
    </source>
</reference>
<dbReference type="PANTHER" id="PTHR11706:SF54">
    <property type="entry name" value="METAL TRANSPORTER NRAMP1"/>
    <property type="match status" value="1"/>
</dbReference>
<dbReference type="Pfam" id="PF01566">
    <property type="entry name" value="Nramp"/>
    <property type="match status" value="1"/>
</dbReference>
<dbReference type="GO" id="GO:0046873">
    <property type="term" value="F:metal ion transmembrane transporter activity"/>
    <property type="evidence" value="ECO:0007669"/>
    <property type="project" value="InterPro"/>
</dbReference>
<sequence length="186" mass="20201">MKPWIRNLVTRSLAILPSLIVSIIGGSSAAGQLIIIASMILSFELPFALVPLLKFTSSKTKMGQHTNSIFTAVLTWMIGSFIVVINTYFLITSFVKLLVQSGLTTISQVFSGIFGFLGMLIYIVAILYLVFRRNRKSTQPLLESDAELAVSGSSADAGAECSLGHLPREDISSMQLPQQRSASDLD</sequence>
<accession>A0A1D6GSW0</accession>
<comment type="subcellular location">
    <subcellularLocation>
        <location evidence="1">Membrane</location>
        <topology evidence="1">Multi-pass membrane protein</topology>
    </subcellularLocation>
</comment>
<dbReference type="AlphaFoldDB" id="A0A1D6GSW0"/>
<keyword evidence="5" id="KW-0472">Membrane</keyword>
<evidence type="ECO:0000313" key="6">
    <source>
        <dbReference type="EMBL" id="AQK66111.1"/>
    </source>
</evidence>
<evidence type="ECO:0000256" key="3">
    <source>
        <dbReference type="ARBA" id="ARBA00022692"/>
    </source>
</evidence>
<gene>
    <name evidence="6" type="ORF">ZEAMMB73_Zm00001d014391</name>
</gene>
<evidence type="ECO:0000256" key="2">
    <source>
        <dbReference type="ARBA" id="ARBA00009965"/>
    </source>
</evidence>
<name>A0A1D6GSW0_MAIZE</name>
<dbReference type="GO" id="GO:0016020">
    <property type="term" value="C:membrane"/>
    <property type="evidence" value="ECO:0007669"/>
    <property type="project" value="UniProtKB-SubCell"/>
</dbReference>
<evidence type="ECO:0000256" key="4">
    <source>
        <dbReference type="ARBA" id="ARBA00022989"/>
    </source>
</evidence>
<protein>
    <submittedName>
        <fullName evidence="6">Nramp aluminum transporter1</fullName>
    </submittedName>
</protein>
<organism evidence="6">
    <name type="scientific">Zea mays</name>
    <name type="common">Maize</name>
    <dbReference type="NCBI Taxonomy" id="4577"/>
    <lineage>
        <taxon>Eukaryota</taxon>
        <taxon>Viridiplantae</taxon>
        <taxon>Streptophyta</taxon>
        <taxon>Embryophyta</taxon>
        <taxon>Tracheophyta</taxon>
        <taxon>Spermatophyta</taxon>
        <taxon>Magnoliopsida</taxon>
        <taxon>Liliopsida</taxon>
        <taxon>Poales</taxon>
        <taxon>Poaceae</taxon>
        <taxon>PACMAD clade</taxon>
        <taxon>Panicoideae</taxon>
        <taxon>Andropogonodae</taxon>
        <taxon>Andropogoneae</taxon>
        <taxon>Tripsacinae</taxon>
        <taxon>Zea</taxon>
    </lineage>
</organism>
<dbReference type="ExpressionAtlas" id="A0A1D6GSW0">
    <property type="expression patterns" value="baseline and differential"/>
</dbReference>
<proteinExistence type="inferred from homology"/>
<dbReference type="PANTHER" id="PTHR11706">
    <property type="entry name" value="SOLUTE CARRIER PROTEIN FAMILY 11 MEMBER"/>
    <property type="match status" value="1"/>
</dbReference>
<evidence type="ECO:0000256" key="1">
    <source>
        <dbReference type="ARBA" id="ARBA00004141"/>
    </source>
</evidence>
<keyword evidence="3" id="KW-0812">Transmembrane</keyword>
<dbReference type="EMBL" id="CM000781">
    <property type="protein sequence ID" value="AQK66111.1"/>
    <property type="molecule type" value="Genomic_DNA"/>
</dbReference>
<dbReference type="OMA" id="AQNCKKH"/>
<dbReference type="PRINTS" id="PR00447">
    <property type="entry name" value="NATRESASSCMP"/>
</dbReference>
<keyword evidence="4" id="KW-1133">Transmembrane helix</keyword>
<dbReference type="InterPro" id="IPR001046">
    <property type="entry name" value="NRAMP_fam"/>
</dbReference>
<comment type="similarity">
    <text evidence="2">Belongs to the NRAMP (TC 2.A.55) family.</text>
</comment>
<evidence type="ECO:0000256" key="5">
    <source>
        <dbReference type="ARBA" id="ARBA00023136"/>
    </source>
</evidence>